<protein>
    <recommendedName>
        <fullName evidence="4">DUF4198 domain-containing protein</fullName>
    </recommendedName>
</protein>
<keyword evidence="3" id="KW-1185">Reference proteome</keyword>
<dbReference type="RefSeq" id="WP_035615144.1">
    <property type="nucleotide sequence ID" value="NZ_ARYK01000002.1"/>
</dbReference>
<evidence type="ECO:0000256" key="1">
    <source>
        <dbReference type="SAM" id="SignalP"/>
    </source>
</evidence>
<feature type="chain" id="PRO_5001573343" description="DUF4198 domain-containing protein" evidence="1">
    <location>
        <begin position="25"/>
        <end position="272"/>
    </location>
</feature>
<dbReference type="SUPFAM" id="SSF49452">
    <property type="entry name" value="Starch-binding domain-like"/>
    <property type="match status" value="1"/>
</dbReference>
<organism evidence="2 3">
    <name type="scientific">Hyphomonas johnsonii MHS-2</name>
    <dbReference type="NCBI Taxonomy" id="1280950"/>
    <lineage>
        <taxon>Bacteria</taxon>
        <taxon>Pseudomonadati</taxon>
        <taxon>Pseudomonadota</taxon>
        <taxon>Alphaproteobacteria</taxon>
        <taxon>Hyphomonadales</taxon>
        <taxon>Hyphomonadaceae</taxon>
        <taxon>Hyphomonas</taxon>
    </lineage>
</organism>
<dbReference type="InterPro" id="IPR019613">
    <property type="entry name" value="DUF4198"/>
</dbReference>
<dbReference type="PROSITE" id="PS50194">
    <property type="entry name" value="FILAMIN_REPEAT"/>
    <property type="match status" value="1"/>
</dbReference>
<evidence type="ECO:0008006" key="4">
    <source>
        <dbReference type="Google" id="ProtNLM"/>
    </source>
</evidence>
<feature type="signal peptide" evidence="1">
    <location>
        <begin position="1"/>
        <end position="24"/>
    </location>
</feature>
<evidence type="ECO:0000313" key="2">
    <source>
        <dbReference type="EMBL" id="KCZ93488.1"/>
    </source>
</evidence>
<dbReference type="OrthoDB" id="5943at2"/>
<sequence>MKRLTLKLLAASSLVIAMAGSASAHRAWLLPSTFTLSGDAQWVTVDAAISNDLFFPNHHAIDPASITVTAPDGSHVAIAHAAEGEIRSMFDVRMDQQGTYRISTAGAPSYFAGWMENGERKRWRGTLETLRAEGIDKKPGVEVSQAQRSVETFVTLGAPSTEVFSPTGTGLEFQPVTHPNDVFTGEPVSFRLLLDGAPASGLDVTILPGNDRYRDTPGELSVKTDADGVFTFTPELPGPYWLTTGSEGETTVDGMAMKVRTSYTATFEALPL</sequence>
<dbReference type="eggNOG" id="COG5266">
    <property type="taxonomic scope" value="Bacteria"/>
</dbReference>
<dbReference type="InterPro" id="IPR013784">
    <property type="entry name" value="Carb-bd-like_fold"/>
</dbReference>
<name>A0A059FSQ6_9PROT</name>
<dbReference type="Proteomes" id="UP000025171">
    <property type="component" value="Unassembled WGS sequence"/>
</dbReference>
<reference evidence="2 3" key="1">
    <citation type="journal article" date="2014" name="Antonie Van Leeuwenhoek">
        <title>Hyphomonas beringensis sp. nov. and Hyphomonas chukchiensis sp. nov., isolated from surface seawater of the Bering Sea and Chukchi Sea.</title>
        <authorList>
            <person name="Li C."/>
            <person name="Lai Q."/>
            <person name="Li G."/>
            <person name="Dong C."/>
            <person name="Wang J."/>
            <person name="Liao Y."/>
            <person name="Shao Z."/>
        </authorList>
    </citation>
    <scope>NUCLEOTIDE SEQUENCE [LARGE SCALE GENOMIC DNA]</scope>
    <source>
        <strain evidence="2 3">MHS-2</strain>
    </source>
</reference>
<accession>A0A059FSQ6</accession>
<dbReference type="Pfam" id="PF10670">
    <property type="entry name" value="DUF4198"/>
    <property type="match status" value="1"/>
</dbReference>
<comment type="caution">
    <text evidence="2">The sequence shown here is derived from an EMBL/GenBank/DDBJ whole genome shotgun (WGS) entry which is preliminary data.</text>
</comment>
<dbReference type="InterPro" id="IPR017868">
    <property type="entry name" value="Filamin/ABP280_repeat-like"/>
</dbReference>
<proteinExistence type="predicted"/>
<dbReference type="EMBL" id="ARYK01000002">
    <property type="protein sequence ID" value="KCZ93488.1"/>
    <property type="molecule type" value="Genomic_DNA"/>
</dbReference>
<gene>
    <name evidence="2" type="ORF">HJO_06525</name>
</gene>
<keyword evidence="1" id="KW-0732">Signal</keyword>
<dbReference type="AlphaFoldDB" id="A0A059FSQ6"/>
<dbReference type="PATRIC" id="fig|1280950.3.peg.1315"/>
<evidence type="ECO:0000313" key="3">
    <source>
        <dbReference type="Proteomes" id="UP000025171"/>
    </source>
</evidence>
<dbReference type="STRING" id="1280950.HJO_06525"/>
<dbReference type="GO" id="GO:0030246">
    <property type="term" value="F:carbohydrate binding"/>
    <property type="evidence" value="ECO:0007669"/>
    <property type="project" value="InterPro"/>
</dbReference>